<dbReference type="RefSeq" id="WP_307149252.1">
    <property type="nucleotide sequence ID" value="NZ_JAUSTU010000003.1"/>
</dbReference>
<evidence type="ECO:0000313" key="2">
    <source>
        <dbReference type="Proteomes" id="UP001231362"/>
    </source>
</evidence>
<comment type="caution">
    <text evidence="1">The sequence shown here is derived from an EMBL/GenBank/DDBJ whole genome shotgun (WGS) entry which is preliminary data.</text>
</comment>
<keyword evidence="2" id="KW-1185">Reference proteome</keyword>
<dbReference type="InterPro" id="IPR005361">
    <property type="entry name" value="UPF0158"/>
</dbReference>
<accession>A0ABT9V134</accession>
<dbReference type="Pfam" id="PF03682">
    <property type="entry name" value="UPF0158"/>
    <property type="match status" value="1"/>
</dbReference>
<sequence>MKVKLEQIIEGMEMQSEESRSFLNLKTGEVVYVSREVLTIAEDDDEYTHLPEWQQDELETAKAIVFTINEYASLPSSFDINEYNMMEDFCYSLSDHQKRDLLLNSIHGKGAFRRFKDNIQQLEVSDQWYAFRDQKYKEIAIEFCKSKNLDYIE</sequence>
<dbReference type="EMBL" id="JAUSTU010000003">
    <property type="protein sequence ID" value="MDQ0154654.1"/>
    <property type="molecule type" value="Genomic_DNA"/>
</dbReference>
<gene>
    <name evidence="1" type="ORF">J2S07_000958</name>
</gene>
<name>A0ABT9V134_9BACL</name>
<organism evidence="1 2">
    <name type="scientific">Anoxybacillus andreesenii</name>
    <dbReference type="NCBI Taxonomy" id="1325932"/>
    <lineage>
        <taxon>Bacteria</taxon>
        <taxon>Bacillati</taxon>
        <taxon>Bacillota</taxon>
        <taxon>Bacilli</taxon>
        <taxon>Bacillales</taxon>
        <taxon>Anoxybacillaceae</taxon>
        <taxon>Anoxybacillus</taxon>
    </lineage>
</organism>
<reference evidence="1 2" key="1">
    <citation type="submission" date="2023-07" db="EMBL/GenBank/DDBJ databases">
        <title>Genomic Encyclopedia of Type Strains, Phase IV (KMG-IV): sequencing the most valuable type-strain genomes for metagenomic binning, comparative biology and taxonomic classification.</title>
        <authorList>
            <person name="Goeker M."/>
        </authorList>
    </citation>
    <scope>NUCLEOTIDE SEQUENCE [LARGE SCALE GENOMIC DNA]</scope>
    <source>
        <strain evidence="1 2">DSM 23948</strain>
    </source>
</reference>
<evidence type="ECO:0008006" key="3">
    <source>
        <dbReference type="Google" id="ProtNLM"/>
    </source>
</evidence>
<dbReference type="Proteomes" id="UP001231362">
    <property type="component" value="Unassembled WGS sequence"/>
</dbReference>
<protein>
    <recommendedName>
        <fullName evidence="3">DUF1642 domain-containing protein</fullName>
    </recommendedName>
</protein>
<proteinExistence type="predicted"/>
<evidence type="ECO:0000313" key="1">
    <source>
        <dbReference type="EMBL" id="MDQ0154654.1"/>
    </source>
</evidence>